<dbReference type="GO" id="GO:0009401">
    <property type="term" value="P:phosphoenolpyruvate-dependent sugar phosphotransferase system"/>
    <property type="evidence" value="ECO:0007669"/>
    <property type="project" value="UniProtKB-KW"/>
</dbReference>
<keyword evidence="4 9" id="KW-0808">Transferase</keyword>
<dbReference type="PROSITE" id="PS51100">
    <property type="entry name" value="PTS_EIIB_TYPE_3"/>
    <property type="match status" value="1"/>
</dbReference>
<dbReference type="EMBL" id="CYXO01000020">
    <property type="protein sequence ID" value="CUN22855.1"/>
    <property type="molecule type" value="Genomic_DNA"/>
</dbReference>
<dbReference type="InterPro" id="IPR051819">
    <property type="entry name" value="PTS_sugar-specific_EIIB"/>
</dbReference>
<dbReference type="Pfam" id="PF02302">
    <property type="entry name" value="PTS_IIB"/>
    <property type="match status" value="1"/>
</dbReference>
<evidence type="ECO:0000256" key="3">
    <source>
        <dbReference type="ARBA" id="ARBA00022597"/>
    </source>
</evidence>
<evidence type="ECO:0000256" key="5">
    <source>
        <dbReference type="ARBA" id="ARBA00022683"/>
    </source>
</evidence>
<dbReference type="PANTHER" id="PTHR34581">
    <property type="entry name" value="PTS SYSTEM N,N'-DIACETYLCHITOBIOSE-SPECIFIC EIIB COMPONENT"/>
    <property type="match status" value="1"/>
</dbReference>
<sequence>MHFTQQSRMPCFFYVTNSVYMEQKPETGKSTDKTKNACYTSTIKANEKEIREETIMVIRLFCAAGMSTSLLVKKMEEAAKEKGKDADIAAYPFTEMERVIEGVDVALLGPQVGYQLGRAKEICEPKGVPVDVIPMQDYGMCNGMNVLKFAYKLAKNK</sequence>
<dbReference type="SUPFAM" id="SSF52794">
    <property type="entry name" value="PTS system IIB component-like"/>
    <property type="match status" value="1"/>
</dbReference>
<dbReference type="GO" id="GO:0008982">
    <property type="term" value="F:protein-N(PI)-phosphohistidine-sugar phosphotransferase activity"/>
    <property type="evidence" value="ECO:0007669"/>
    <property type="project" value="InterPro"/>
</dbReference>
<feature type="domain" description="PTS EIIB type-3" evidence="8">
    <location>
        <begin position="55"/>
        <end position="157"/>
    </location>
</feature>
<evidence type="ECO:0000313" key="9">
    <source>
        <dbReference type="EMBL" id="CUN22855.1"/>
    </source>
</evidence>
<dbReference type="AlphaFoldDB" id="A0A173V9M7"/>
<accession>A0A173V9M7</accession>
<name>A0A173V9M7_9FIRM</name>
<dbReference type="Gene3D" id="3.40.50.2300">
    <property type="match status" value="1"/>
</dbReference>
<dbReference type="PANTHER" id="PTHR34581:SF2">
    <property type="entry name" value="PTS SYSTEM N,N'-DIACETYLCHITOBIOSE-SPECIFIC EIIB COMPONENT"/>
    <property type="match status" value="1"/>
</dbReference>
<evidence type="ECO:0000313" key="10">
    <source>
        <dbReference type="Proteomes" id="UP000095597"/>
    </source>
</evidence>
<evidence type="ECO:0000256" key="1">
    <source>
        <dbReference type="ARBA" id="ARBA00022448"/>
    </source>
</evidence>
<dbReference type="Proteomes" id="UP000095597">
    <property type="component" value="Unassembled WGS sequence"/>
</dbReference>
<evidence type="ECO:0000256" key="6">
    <source>
        <dbReference type="ARBA" id="ARBA00022777"/>
    </source>
</evidence>
<dbReference type="GO" id="GO:0016301">
    <property type="term" value="F:kinase activity"/>
    <property type="evidence" value="ECO:0007669"/>
    <property type="project" value="UniProtKB-KW"/>
</dbReference>
<dbReference type="EC" id="2.7.1.69" evidence="9"/>
<gene>
    <name evidence="9" type="primary">licB</name>
    <name evidence="9" type="ORF">ERS852573_02660</name>
</gene>
<keyword evidence="2" id="KW-0597">Phosphoprotein</keyword>
<reference evidence="9 10" key="1">
    <citation type="submission" date="2015-09" db="EMBL/GenBank/DDBJ databases">
        <authorList>
            <consortium name="Pathogen Informatics"/>
        </authorList>
    </citation>
    <scope>NUCLEOTIDE SEQUENCE [LARGE SCALE GENOMIC DNA]</scope>
    <source>
        <strain evidence="9 10">2789STDY5834961</strain>
    </source>
</reference>
<keyword evidence="5" id="KW-0598">Phosphotransferase system</keyword>
<dbReference type="InterPro" id="IPR013012">
    <property type="entry name" value="PTS_EIIB_3"/>
</dbReference>
<feature type="modified residue" description="Phosphocysteine; by EIIA" evidence="7">
    <location>
        <position position="62"/>
    </location>
</feature>
<dbReference type="InterPro" id="IPR036095">
    <property type="entry name" value="PTS_EIIB-like_sf"/>
</dbReference>
<evidence type="ECO:0000259" key="8">
    <source>
        <dbReference type="PROSITE" id="PS51100"/>
    </source>
</evidence>
<evidence type="ECO:0000256" key="2">
    <source>
        <dbReference type="ARBA" id="ARBA00022553"/>
    </source>
</evidence>
<dbReference type="InterPro" id="IPR003501">
    <property type="entry name" value="PTS_EIIB_2/3"/>
</dbReference>
<evidence type="ECO:0000256" key="4">
    <source>
        <dbReference type="ARBA" id="ARBA00022679"/>
    </source>
</evidence>
<keyword evidence="6" id="KW-0418">Kinase</keyword>
<protein>
    <submittedName>
        <fullName evidence="9">Lichenan-specific phosphotransferase enzyme IIB component</fullName>
        <ecNumber evidence="9">2.7.1.69</ecNumber>
    </submittedName>
</protein>
<evidence type="ECO:0000256" key="7">
    <source>
        <dbReference type="PROSITE-ProRule" id="PRU00423"/>
    </source>
</evidence>
<organism evidence="9 10">
    <name type="scientific">Dorea longicatena</name>
    <dbReference type="NCBI Taxonomy" id="88431"/>
    <lineage>
        <taxon>Bacteria</taxon>
        <taxon>Bacillati</taxon>
        <taxon>Bacillota</taxon>
        <taxon>Clostridia</taxon>
        <taxon>Lachnospirales</taxon>
        <taxon>Lachnospiraceae</taxon>
        <taxon>Dorea</taxon>
    </lineage>
</organism>
<keyword evidence="1" id="KW-0813">Transport</keyword>
<dbReference type="CDD" id="cd05564">
    <property type="entry name" value="PTS_IIB_chitobiose_lichenan"/>
    <property type="match status" value="1"/>
</dbReference>
<proteinExistence type="predicted"/>
<keyword evidence="3" id="KW-0762">Sugar transport</keyword>